<dbReference type="FunCoup" id="A0A0U5EPS5">
    <property type="interactions" value="465"/>
</dbReference>
<sequence>MNTEADDVDSLIITEEEAGERLDKVLARRFSEKHSRTYFQYLIDEHLILVNGSPVKKRTKLQAGDEVEVQFAATPEADLSPEAIPLTIVYEDDHLLVVNKPAGMVVHPAPGNWSGTFVNALLYHCQQLPVPPNTNRPGIVHRLDKDTSGLLIAAKTLEMQQKLIELFASRQVYKEYLAVCIGRPPDGEIQAPIGRHPILRKQMAIVPSGRPAISFCKTLGWNGKLSLVQVVIATGRTHQIRVHLKYKGTPVLGDALYGQNPLNLYYSAPHQLLHAAKLRFQHPVTKEQLEFFAPPPPEMMRFIRRIIPDSSYLQDEKGKKE</sequence>
<comment type="catalytic activity">
    <reaction evidence="5">
        <text>a uridine in RNA = a pseudouridine in RNA</text>
        <dbReference type="Rhea" id="RHEA:48348"/>
        <dbReference type="Rhea" id="RHEA-COMP:12068"/>
        <dbReference type="Rhea" id="RHEA-COMP:12069"/>
        <dbReference type="ChEBI" id="CHEBI:65314"/>
        <dbReference type="ChEBI" id="CHEBI:65315"/>
    </reaction>
</comment>
<dbReference type="CDD" id="cd00165">
    <property type="entry name" value="S4"/>
    <property type="match status" value="1"/>
</dbReference>
<dbReference type="GO" id="GO:0120159">
    <property type="term" value="F:rRNA pseudouridine synthase activity"/>
    <property type="evidence" value="ECO:0007669"/>
    <property type="project" value="UniProtKB-ARBA"/>
</dbReference>
<dbReference type="InterPro" id="IPR006224">
    <property type="entry name" value="PsdUridine_synth_RluA-like_CS"/>
</dbReference>
<dbReference type="AlphaFoldDB" id="A0A0U5EPS5"/>
<dbReference type="EMBL" id="LN879502">
    <property type="protein sequence ID" value="CUI16035.1"/>
    <property type="molecule type" value="Genomic_DNA"/>
</dbReference>
<comment type="function">
    <text evidence="5">Responsible for synthesis of pseudouridine from uracil.</text>
</comment>
<dbReference type="PANTHER" id="PTHR21600:SF44">
    <property type="entry name" value="RIBOSOMAL LARGE SUBUNIT PSEUDOURIDINE SYNTHASE D"/>
    <property type="match status" value="1"/>
</dbReference>
<dbReference type="GO" id="GO:0003723">
    <property type="term" value="F:RNA binding"/>
    <property type="evidence" value="ECO:0007669"/>
    <property type="project" value="UniProtKB-KW"/>
</dbReference>
<accession>A0A0U5EPS5</accession>
<dbReference type="PROSITE" id="PS50889">
    <property type="entry name" value="S4"/>
    <property type="match status" value="1"/>
</dbReference>
<dbReference type="SUPFAM" id="SSF55120">
    <property type="entry name" value="Pseudouridine synthase"/>
    <property type="match status" value="1"/>
</dbReference>
<feature type="domain" description="RNA-binding S4" evidence="6">
    <location>
        <begin position="20"/>
        <end position="80"/>
    </location>
</feature>
<evidence type="ECO:0000256" key="5">
    <source>
        <dbReference type="RuleBase" id="RU362028"/>
    </source>
</evidence>
<dbReference type="SMART" id="SM00363">
    <property type="entry name" value="S4"/>
    <property type="match status" value="1"/>
</dbReference>
<dbReference type="InterPro" id="IPR002942">
    <property type="entry name" value="S4_RNA-bd"/>
</dbReference>
<evidence type="ECO:0000256" key="1">
    <source>
        <dbReference type="ARBA" id="ARBA00010876"/>
    </source>
</evidence>
<keyword evidence="8" id="KW-1185">Reference proteome</keyword>
<dbReference type="KEGG" id="pnl:PNK_0403"/>
<dbReference type="Proteomes" id="UP000069902">
    <property type="component" value="Chromosome cPNK"/>
</dbReference>
<gene>
    <name evidence="7" type="primary">rluD</name>
    <name evidence="7" type="ORF">PNK_0403</name>
</gene>
<keyword evidence="7" id="KW-0456">Lyase</keyword>
<dbReference type="InterPro" id="IPR006225">
    <property type="entry name" value="PsdUridine_synth_RluC/D"/>
</dbReference>
<dbReference type="PANTHER" id="PTHR21600">
    <property type="entry name" value="MITOCHONDRIAL RNA PSEUDOURIDINE SYNTHASE"/>
    <property type="match status" value="1"/>
</dbReference>
<dbReference type="PATRIC" id="fig|389348.3.peg.450"/>
<dbReference type="Pfam" id="PF01479">
    <property type="entry name" value="S4"/>
    <property type="match status" value="1"/>
</dbReference>
<evidence type="ECO:0000313" key="7">
    <source>
        <dbReference type="EMBL" id="CUI16035.1"/>
    </source>
</evidence>
<dbReference type="Pfam" id="PF00849">
    <property type="entry name" value="PseudoU_synth_2"/>
    <property type="match status" value="1"/>
</dbReference>
<dbReference type="InterPro" id="IPR020103">
    <property type="entry name" value="PsdUridine_synth_cat_dom_sf"/>
</dbReference>
<dbReference type="GO" id="GO:0000455">
    <property type="term" value="P:enzyme-directed rRNA pseudouridine synthesis"/>
    <property type="evidence" value="ECO:0007669"/>
    <property type="project" value="UniProtKB-ARBA"/>
</dbReference>
<dbReference type="NCBIfam" id="TIGR00005">
    <property type="entry name" value="rluA_subfam"/>
    <property type="match status" value="1"/>
</dbReference>
<dbReference type="PROSITE" id="PS01129">
    <property type="entry name" value="PSI_RLU"/>
    <property type="match status" value="1"/>
</dbReference>
<dbReference type="InterPro" id="IPR036986">
    <property type="entry name" value="S4_RNA-bd_sf"/>
</dbReference>
<evidence type="ECO:0000259" key="6">
    <source>
        <dbReference type="SMART" id="SM00363"/>
    </source>
</evidence>
<reference evidence="8" key="1">
    <citation type="submission" date="2015-09" db="EMBL/GenBank/DDBJ databases">
        <authorList>
            <person name="Bertelli C."/>
        </authorList>
    </citation>
    <scope>NUCLEOTIDE SEQUENCE [LARGE SCALE GENOMIC DNA]</scope>
    <source>
        <strain evidence="8">KNic</strain>
    </source>
</reference>
<evidence type="ECO:0000256" key="4">
    <source>
        <dbReference type="PROSITE-ProRule" id="PRU00182"/>
    </source>
</evidence>
<name>A0A0U5EPS5_9BACT</name>
<keyword evidence="4" id="KW-0694">RNA-binding</keyword>
<evidence type="ECO:0000256" key="2">
    <source>
        <dbReference type="ARBA" id="ARBA00023235"/>
    </source>
</evidence>
<dbReference type="Gene3D" id="3.30.2350.10">
    <property type="entry name" value="Pseudouridine synthase"/>
    <property type="match status" value="1"/>
</dbReference>
<dbReference type="GO" id="GO:0016829">
    <property type="term" value="F:lyase activity"/>
    <property type="evidence" value="ECO:0007669"/>
    <property type="project" value="UniProtKB-KW"/>
</dbReference>
<dbReference type="InterPro" id="IPR050188">
    <property type="entry name" value="RluA_PseudoU_synthase"/>
</dbReference>
<feature type="active site" evidence="3">
    <location>
        <position position="144"/>
    </location>
</feature>
<keyword evidence="2 5" id="KW-0413">Isomerase</keyword>
<protein>
    <recommendedName>
        <fullName evidence="5">Pseudouridine synthase</fullName>
        <ecNumber evidence="5">5.4.99.-</ecNumber>
    </recommendedName>
</protein>
<dbReference type="EC" id="5.4.99.-" evidence="5"/>
<dbReference type="InterPro" id="IPR006145">
    <property type="entry name" value="PsdUridine_synth_RsuA/RluA"/>
</dbReference>
<dbReference type="InParanoid" id="A0A0U5EPS5"/>
<dbReference type="SUPFAM" id="SSF55174">
    <property type="entry name" value="Alpha-L RNA-binding motif"/>
    <property type="match status" value="1"/>
</dbReference>
<comment type="similarity">
    <text evidence="1 5">Belongs to the pseudouridine synthase RluA family.</text>
</comment>
<organism evidence="7 8">
    <name type="scientific">Candidatus Protochlamydia naegleriophila</name>
    <dbReference type="NCBI Taxonomy" id="389348"/>
    <lineage>
        <taxon>Bacteria</taxon>
        <taxon>Pseudomonadati</taxon>
        <taxon>Chlamydiota</taxon>
        <taxon>Chlamydiia</taxon>
        <taxon>Parachlamydiales</taxon>
        <taxon>Parachlamydiaceae</taxon>
        <taxon>Candidatus Protochlamydia</taxon>
    </lineage>
</organism>
<evidence type="ECO:0000256" key="3">
    <source>
        <dbReference type="PIRSR" id="PIRSR606225-1"/>
    </source>
</evidence>
<dbReference type="CDD" id="cd02869">
    <property type="entry name" value="PseudoU_synth_RluA_like"/>
    <property type="match status" value="1"/>
</dbReference>
<dbReference type="STRING" id="389348.PNK_0403"/>
<dbReference type="Gene3D" id="3.10.290.10">
    <property type="entry name" value="RNA-binding S4 domain"/>
    <property type="match status" value="1"/>
</dbReference>
<proteinExistence type="inferred from homology"/>
<evidence type="ECO:0000313" key="8">
    <source>
        <dbReference type="Proteomes" id="UP000069902"/>
    </source>
</evidence>